<proteinExistence type="predicted"/>
<dbReference type="Gene3D" id="2.130.10.10">
    <property type="entry name" value="YVTN repeat-like/Quinoprotein amine dehydrogenase"/>
    <property type="match status" value="1"/>
</dbReference>
<protein>
    <submittedName>
        <fullName evidence="1">Glutamine cyclotransferase</fullName>
    </submittedName>
</protein>
<comment type="caution">
    <text evidence="1">The sequence shown here is derived from an EMBL/GenBank/DDBJ whole genome shotgun (WGS) entry which is preliminary data.</text>
</comment>
<dbReference type="SUPFAM" id="SSF50969">
    <property type="entry name" value="YVTN repeat-like/Quinoprotein amine dehydrogenase"/>
    <property type="match status" value="1"/>
</dbReference>
<dbReference type="AlphaFoldDB" id="W1Q584"/>
<dbReference type="GO" id="GO:0016603">
    <property type="term" value="F:glutaminyl-peptide cyclotransferase activity"/>
    <property type="evidence" value="ECO:0007669"/>
    <property type="project" value="InterPro"/>
</dbReference>
<evidence type="ECO:0000313" key="2">
    <source>
        <dbReference type="Proteomes" id="UP000019050"/>
    </source>
</evidence>
<evidence type="ECO:0000313" key="1">
    <source>
        <dbReference type="EMBL" id="ESK66372.1"/>
    </source>
</evidence>
<dbReference type="InterPro" id="IPR007788">
    <property type="entry name" value="QCT"/>
</dbReference>
<dbReference type="PANTHER" id="PTHR31270">
    <property type="entry name" value="GLUTAMINYL-PEPTIDE CYCLOTRANSFERASE"/>
    <property type="match status" value="1"/>
</dbReference>
<dbReference type="STRING" id="592010.GCWU000182_000059"/>
<dbReference type="HOGENOM" id="CLU_060272_2_0_9"/>
<gene>
    <name evidence="1" type="ORF">GCWU000182_000059</name>
</gene>
<keyword evidence="2" id="KW-1185">Reference proteome</keyword>
<dbReference type="InterPro" id="IPR015943">
    <property type="entry name" value="WD40/YVTN_repeat-like_dom_sf"/>
</dbReference>
<dbReference type="Pfam" id="PF05096">
    <property type="entry name" value="Glu_cyclase_2"/>
    <property type="match status" value="1"/>
</dbReference>
<sequence length="273" mass="31013">MERNSSEEVSEMKKYPLVLGLLALISLGASNQLVQAAHQADYEVLAQYERDDRWFTQGLEVSPEGQLLMSTGQYGDSVVGVLNLETGQLEVKDRLDRQVFGEGLTQTPDAVWQITYKEGLAYKRDPKTLAILETFHYEGEGWGLAYDASRDSLWMTNGSTKLQERDAKNFELKREVTVTDQGKPVKWLNELEFVDGKLYGNIWQSPFIVKLDPETGVIESQYDFTSLIKEHKLEAQLTPGGKPDVLNGIAHIEGDRFYVTGKYYPYVFEVRLK</sequence>
<dbReference type="InterPro" id="IPR011044">
    <property type="entry name" value="Quino_amine_DH_bsu"/>
</dbReference>
<dbReference type="eggNOG" id="COG3823">
    <property type="taxonomic scope" value="Bacteria"/>
</dbReference>
<dbReference type="EMBL" id="ACIN03000001">
    <property type="protein sequence ID" value="ESK66372.1"/>
    <property type="molecule type" value="Genomic_DNA"/>
</dbReference>
<dbReference type="Proteomes" id="UP000019050">
    <property type="component" value="Unassembled WGS sequence"/>
</dbReference>
<dbReference type="PANTHER" id="PTHR31270:SF1">
    <property type="entry name" value="GLUTAMINYL-PEPTIDE CYCLOTRANSFERASE"/>
    <property type="match status" value="1"/>
</dbReference>
<reference evidence="1" key="1">
    <citation type="submission" date="2013-06" db="EMBL/GenBank/DDBJ databases">
        <authorList>
            <person name="Weinstock G."/>
            <person name="Sodergren E."/>
            <person name="Clifton S."/>
            <person name="Fulton L."/>
            <person name="Fulton B."/>
            <person name="Courtney L."/>
            <person name="Fronick C."/>
            <person name="Harrison M."/>
            <person name="Strong C."/>
            <person name="Farmer C."/>
            <person name="Delahaunty K."/>
            <person name="Markovic C."/>
            <person name="Hall O."/>
            <person name="Minx P."/>
            <person name="Tomlinson C."/>
            <person name="Mitreva M."/>
            <person name="Nelson J."/>
            <person name="Hou S."/>
            <person name="Wollam A."/>
            <person name="Pepin K.H."/>
            <person name="Johnson M."/>
            <person name="Bhonagiri V."/>
            <person name="Nash W.E."/>
            <person name="Warren W."/>
            <person name="Chinwalla A."/>
            <person name="Mardis E.R."/>
            <person name="Wilson R.K."/>
        </authorList>
    </citation>
    <scope>NUCLEOTIDE SEQUENCE [LARGE SCALE GENOMIC DNA]</scope>
    <source>
        <strain evidence="1">ATCC 49176</strain>
    </source>
</reference>
<name>W1Q584_ABIDE</name>
<organism evidence="1 2">
    <name type="scientific">Abiotrophia defectiva ATCC 49176</name>
    <dbReference type="NCBI Taxonomy" id="592010"/>
    <lineage>
        <taxon>Bacteria</taxon>
        <taxon>Bacillati</taxon>
        <taxon>Bacillota</taxon>
        <taxon>Bacilli</taxon>
        <taxon>Lactobacillales</taxon>
        <taxon>Aerococcaceae</taxon>
        <taxon>Abiotrophia</taxon>
    </lineage>
</organism>
<accession>W1Q584</accession>